<accession>A0A8F8PMD2</accession>
<dbReference type="EMBL" id="MZ420154">
    <property type="protein sequence ID" value="QYA18425.1"/>
    <property type="molecule type" value="Genomic_DNA"/>
</dbReference>
<name>A0A8F8PMD2_9VIRU</name>
<proteinExistence type="predicted"/>
<reference evidence="1" key="1">
    <citation type="submission" date="2021-06" db="EMBL/GenBank/DDBJ databases">
        <authorList>
            <person name="Rolland C."/>
        </authorList>
    </citation>
    <scope>NUCLEOTIDE SEQUENCE</scope>
    <source>
        <strain evidence="1">347.936635</strain>
    </source>
</reference>
<gene>
    <name evidence="1" type="ORF">KOM_12_156</name>
</gene>
<protein>
    <submittedName>
        <fullName evidence="1">Uncharacterized protein</fullName>
    </submittedName>
</protein>
<sequence length="131" mass="14894">MWRLKVFEKSKASDPVSLSQKQCIATLSNCGNLLKSDLPSIIRKSGVARLIASGTVKIVRMQQWKIRSQVLNSVMSMDAVQRLNGSGLKCKNFGLRYSPAPLERRLQKEDQWQGPSLKVCANRWNNRRYSN</sequence>
<evidence type="ECO:0000313" key="1">
    <source>
        <dbReference type="EMBL" id="QYA18425.1"/>
    </source>
</evidence>
<organism evidence="1">
    <name type="scientific">Clandestinovirus</name>
    <dbReference type="NCBI Taxonomy" id="2831644"/>
    <lineage>
        <taxon>Viruses</taxon>
    </lineage>
</organism>